<gene>
    <name evidence="2" type="ORF">scyTo_0017553</name>
</gene>
<name>A0A401PVH6_SCYTO</name>
<keyword evidence="1" id="KW-1133">Transmembrane helix</keyword>
<keyword evidence="1" id="KW-0812">Transmembrane</keyword>
<protein>
    <submittedName>
        <fullName evidence="2">Uncharacterized protein</fullName>
    </submittedName>
</protein>
<evidence type="ECO:0000313" key="3">
    <source>
        <dbReference type="Proteomes" id="UP000288216"/>
    </source>
</evidence>
<keyword evidence="3" id="KW-1185">Reference proteome</keyword>
<dbReference type="AlphaFoldDB" id="A0A401PVH6"/>
<reference evidence="2 3" key="1">
    <citation type="journal article" date="2018" name="Nat. Ecol. Evol.">
        <title>Shark genomes provide insights into elasmobranch evolution and the origin of vertebrates.</title>
        <authorList>
            <person name="Hara Y"/>
            <person name="Yamaguchi K"/>
            <person name="Onimaru K"/>
            <person name="Kadota M"/>
            <person name="Koyanagi M"/>
            <person name="Keeley SD"/>
            <person name="Tatsumi K"/>
            <person name="Tanaka K"/>
            <person name="Motone F"/>
            <person name="Kageyama Y"/>
            <person name="Nozu R"/>
            <person name="Adachi N"/>
            <person name="Nishimura O"/>
            <person name="Nakagawa R"/>
            <person name="Tanegashima C"/>
            <person name="Kiyatake I"/>
            <person name="Matsumoto R"/>
            <person name="Murakumo K"/>
            <person name="Nishida K"/>
            <person name="Terakita A"/>
            <person name="Kuratani S"/>
            <person name="Sato K"/>
            <person name="Hyodo S Kuraku.S."/>
        </authorList>
    </citation>
    <scope>NUCLEOTIDE SEQUENCE [LARGE SCALE GENOMIC DNA]</scope>
</reference>
<feature type="transmembrane region" description="Helical" evidence="1">
    <location>
        <begin position="88"/>
        <end position="107"/>
    </location>
</feature>
<organism evidence="2 3">
    <name type="scientific">Scyliorhinus torazame</name>
    <name type="common">Cloudy catshark</name>
    <name type="synonym">Catulus torazame</name>
    <dbReference type="NCBI Taxonomy" id="75743"/>
    <lineage>
        <taxon>Eukaryota</taxon>
        <taxon>Metazoa</taxon>
        <taxon>Chordata</taxon>
        <taxon>Craniata</taxon>
        <taxon>Vertebrata</taxon>
        <taxon>Chondrichthyes</taxon>
        <taxon>Elasmobranchii</taxon>
        <taxon>Galeomorphii</taxon>
        <taxon>Galeoidea</taxon>
        <taxon>Carcharhiniformes</taxon>
        <taxon>Scyliorhinidae</taxon>
        <taxon>Scyliorhinus</taxon>
    </lineage>
</organism>
<sequence length="172" mass="19737">MYYCLNFLSRLLTLFQNLSCVLRVNETKLCRILLNSPAQIKSRRTSSEMKLQVCGISALLLTMFVIAGRNPQRYAALSRSTFISFLKMRVSVLTVAALSLFLAVLVVQVSGYHQRGNAPAEFNLDIMRGGIQDLINRIKKFISSLLSDPNFQRSLEHFYKQFTSRLRNIFQY</sequence>
<keyword evidence="1" id="KW-0472">Membrane</keyword>
<evidence type="ECO:0000256" key="1">
    <source>
        <dbReference type="SAM" id="Phobius"/>
    </source>
</evidence>
<accession>A0A401PVH6</accession>
<feature type="transmembrane region" description="Helical" evidence="1">
    <location>
        <begin position="51"/>
        <end position="68"/>
    </location>
</feature>
<dbReference type="EMBL" id="BFAA01011511">
    <property type="protein sequence ID" value="GCB77126.1"/>
    <property type="molecule type" value="Genomic_DNA"/>
</dbReference>
<comment type="caution">
    <text evidence="2">The sequence shown here is derived from an EMBL/GenBank/DDBJ whole genome shotgun (WGS) entry which is preliminary data.</text>
</comment>
<proteinExistence type="predicted"/>
<dbReference type="Proteomes" id="UP000288216">
    <property type="component" value="Unassembled WGS sequence"/>
</dbReference>
<evidence type="ECO:0000313" key="2">
    <source>
        <dbReference type="EMBL" id="GCB77126.1"/>
    </source>
</evidence>